<feature type="site" description="Interaction with DNA substrate" evidence="8">
    <location>
        <position position="420"/>
    </location>
</feature>
<evidence type="ECO:0000256" key="5">
    <source>
        <dbReference type="ARBA" id="ARBA00022842"/>
    </source>
</evidence>
<evidence type="ECO:0000313" key="13">
    <source>
        <dbReference type="Proteomes" id="UP001430356"/>
    </source>
</evidence>
<dbReference type="GO" id="GO:0008081">
    <property type="term" value="F:phosphoric diester hydrolase activity"/>
    <property type="evidence" value="ECO:0007669"/>
    <property type="project" value="TreeGrafter"/>
</dbReference>
<evidence type="ECO:0000259" key="11">
    <source>
        <dbReference type="Pfam" id="PF03372"/>
    </source>
</evidence>
<dbReference type="GO" id="GO:0008311">
    <property type="term" value="F:double-stranded DNA 3'-5' DNA exonuclease activity"/>
    <property type="evidence" value="ECO:0007669"/>
    <property type="project" value="TreeGrafter"/>
</dbReference>
<accession>A0AAW0EKW9</accession>
<dbReference type="PANTHER" id="PTHR22748">
    <property type="entry name" value="AP ENDONUCLEASE"/>
    <property type="match status" value="1"/>
</dbReference>
<dbReference type="Proteomes" id="UP001430356">
    <property type="component" value="Unassembled WGS sequence"/>
</dbReference>
<sequence>MAAKRGRQSSADSPAPSAAPADGPPAKKIAARRTSKTEASATTEAEEKKKPLAARRGGSAPKITNGDVAALVRTAETLAALHTKKTEAEVWGDVVPFERATTDVDFDAAGMYKFITWNVAGLRGLLKKNAAALSALLEAERPDVLCLQETKLNTDEADANAALGVVDGYVFADHPCAFKRGYSGTRTYVRASSVMKSSQVRWTRGFAVPTAPDTEVAAAAADAPLLVEGPGDEEGRVLTTFITSGAAAASATPASRIAVVNTYVANSGMGLSRLPYRIQAFDPSMREYLQKVDAWATATADKSGGSDPQPFGFVWAGDMNVAERDYDRYYAGTFKSMQECSGFAPEERESFRDTMRQTRSVDVLRHFYPRAGPVYTFWSQRINGRPRNVGWRLDYFVVSARLVPYVVDCFPMPSVMGSDHCPVQLWMRHP</sequence>
<keyword evidence="7" id="KW-0464">Manganese</keyword>
<feature type="binding site" evidence="7">
    <location>
        <position position="420"/>
    </location>
    <ligand>
        <name>Mg(2+)</name>
        <dbReference type="ChEBI" id="CHEBI:18420"/>
        <label>1</label>
    </ligand>
</feature>
<dbReference type="AlphaFoldDB" id="A0AAW0EKW9"/>
<feature type="binding site" evidence="7">
    <location>
        <position position="320"/>
    </location>
    <ligand>
        <name>Mg(2+)</name>
        <dbReference type="ChEBI" id="CHEBI:18420"/>
        <label>1</label>
    </ligand>
</feature>
<evidence type="ECO:0000313" key="12">
    <source>
        <dbReference type="EMBL" id="KAK7194089.1"/>
    </source>
</evidence>
<evidence type="ECO:0000256" key="10">
    <source>
        <dbReference type="SAM" id="MobiDB-lite"/>
    </source>
</evidence>
<dbReference type="GO" id="GO:0006284">
    <property type="term" value="P:base-excision repair"/>
    <property type="evidence" value="ECO:0007669"/>
    <property type="project" value="TreeGrafter"/>
</dbReference>
<evidence type="ECO:0000256" key="6">
    <source>
        <dbReference type="PIRSR" id="PIRSR604808-1"/>
    </source>
</evidence>
<feature type="binding site" evidence="7">
    <location>
        <position position="419"/>
    </location>
    <ligand>
        <name>Mg(2+)</name>
        <dbReference type="ChEBI" id="CHEBI:18420"/>
        <label>1</label>
    </ligand>
</feature>
<dbReference type="SUPFAM" id="SSF56219">
    <property type="entry name" value="DNase I-like"/>
    <property type="match status" value="1"/>
</dbReference>
<dbReference type="CDD" id="cd09087">
    <property type="entry name" value="Ape1-like_AP-endo"/>
    <property type="match status" value="1"/>
</dbReference>
<protein>
    <recommendedName>
        <fullName evidence="9">DNA-(apurinic or apyrimidinic site) endonuclease</fullName>
        <ecNumber evidence="9">3.1.-.-</ecNumber>
    </recommendedName>
</protein>
<dbReference type="PANTHER" id="PTHR22748:SF6">
    <property type="entry name" value="DNA-(APURINIC OR APYRIMIDINIC SITE) ENDONUCLEASE"/>
    <property type="match status" value="1"/>
</dbReference>
<dbReference type="Pfam" id="PF03372">
    <property type="entry name" value="Exo_endo_phos"/>
    <property type="match status" value="1"/>
</dbReference>
<feature type="active site" description="Proton donor/acceptor" evidence="6">
    <location>
        <position position="318"/>
    </location>
</feature>
<feature type="region of interest" description="Disordered" evidence="10">
    <location>
        <begin position="1"/>
        <end position="63"/>
    </location>
</feature>
<feature type="binding site" evidence="7">
    <location>
        <position position="149"/>
    </location>
    <ligand>
        <name>Mg(2+)</name>
        <dbReference type="ChEBI" id="CHEBI:18420"/>
        <label>1</label>
    </ligand>
</feature>
<proteinExistence type="inferred from homology"/>
<evidence type="ECO:0000256" key="9">
    <source>
        <dbReference type="RuleBase" id="RU362131"/>
    </source>
</evidence>
<comment type="cofactor">
    <cofactor evidence="7 9">
        <name>Mg(2+)</name>
        <dbReference type="ChEBI" id="CHEBI:18420"/>
    </cofactor>
    <cofactor evidence="7 9">
        <name>Mn(2+)</name>
        <dbReference type="ChEBI" id="CHEBI:29035"/>
    </cofactor>
    <text evidence="7 9">Probably binds two magnesium or manganese ions per subunit.</text>
</comment>
<evidence type="ECO:0000256" key="7">
    <source>
        <dbReference type="PIRSR" id="PIRSR604808-2"/>
    </source>
</evidence>
<evidence type="ECO:0000256" key="4">
    <source>
        <dbReference type="ARBA" id="ARBA00022801"/>
    </source>
</evidence>
<dbReference type="GO" id="GO:0005634">
    <property type="term" value="C:nucleus"/>
    <property type="evidence" value="ECO:0007669"/>
    <property type="project" value="TreeGrafter"/>
</dbReference>
<keyword evidence="12" id="KW-0540">Nuclease</keyword>
<keyword evidence="12" id="KW-0255">Endonuclease</keyword>
<dbReference type="InterPro" id="IPR036691">
    <property type="entry name" value="Endo/exonu/phosph_ase_sf"/>
</dbReference>
<keyword evidence="13" id="KW-1185">Reference proteome</keyword>
<dbReference type="PROSITE" id="PS51435">
    <property type="entry name" value="AP_NUCLEASE_F1_4"/>
    <property type="match status" value="1"/>
</dbReference>
<keyword evidence="9" id="KW-0234">DNA repair</keyword>
<feature type="binding site" evidence="7">
    <location>
        <position position="318"/>
    </location>
    <ligand>
        <name>Mg(2+)</name>
        <dbReference type="ChEBI" id="CHEBI:18420"/>
        <label>1</label>
    </ligand>
</feature>
<dbReference type="GO" id="GO:0003906">
    <property type="term" value="F:DNA-(apurinic or apyrimidinic site) endonuclease activity"/>
    <property type="evidence" value="ECO:0007669"/>
    <property type="project" value="TreeGrafter"/>
</dbReference>
<comment type="similarity">
    <text evidence="2 9">Belongs to the DNA repair enzymes AP/ExoA family.</text>
</comment>
<dbReference type="InterPro" id="IPR004808">
    <property type="entry name" value="AP_endonuc_1"/>
</dbReference>
<dbReference type="GO" id="GO:0003677">
    <property type="term" value="F:DNA binding"/>
    <property type="evidence" value="ECO:0007669"/>
    <property type="project" value="InterPro"/>
</dbReference>
<feature type="binding site" evidence="7">
    <location>
        <position position="118"/>
    </location>
    <ligand>
        <name>Mg(2+)</name>
        <dbReference type="ChEBI" id="CHEBI:18420"/>
        <label>1</label>
    </ligand>
</feature>
<dbReference type="GO" id="GO:0046872">
    <property type="term" value="F:metal ion binding"/>
    <property type="evidence" value="ECO:0007669"/>
    <property type="project" value="UniProtKB-KW"/>
</dbReference>
<feature type="site" description="Transition state stabilizer" evidence="8">
    <location>
        <position position="320"/>
    </location>
</feature>
<feature type="active site" description="Proton acceptor" evidence="6">
    <location>
        <position position="420"/>
    </location>
</feature>
<feature type="active site" evidence="6">
    <location>
        <position position="263"/>
    </location>
</feature>
<comment type="cofactor">
    <cofactor evidence="1">
        <name>Mn(2+)</name>
        <dbReference type="ChEBI" id="CHEBI:29035"/>
    </cofactor>
</comment>
<evidence type="ECO:0000256" key="2">
    <source>
        <dbReference type="ARBA" id="ARBA00007092"/>
    </source>
</evidence>
<gene>
    <name evidence="12" type="ORF">NESM_000321600</name>
</gene>
<evidence type="ECO:0000256" key="8">
    <source>
        <dbReference type="PIRSR" id="PIRSR604808-3"/>
    </source>
</evidence>
<evidence type="ECO:0000256" key="1">
    <source>
        <dbReference type="ARBA" id="ARBA00001936"/>
    </source>
</evidence>
<dbReference type="PROSITE" id="PS00726">
    <property type="entry name" value="AP_NUCLEASE_F1_1"/>
    <property type="match status" value="1"/>
</dbReference>
<dbReference type="PROSITE" id="PS00728">
    <property type="entry name" value="AP_NUCLEASE_F1_3"/>
    <property type="match status" value="1"/>
</dbReference>
<dbReference type="Gene3D" id="3.60.10.10">
    <property type="entry name" value="Endonuclease/exonuclease/phosphatase"/>
    <property type="match status" value="1"/>
</dbReference>
<dbReference type="InterPro" id="IPR005135">
    <property type="entry name" value="Endo/exonuclease/phosphatase"/>
</dbReference>
<evidence type="ECO:0000256" key="3">
    <source>
        <dbReference type="ARBA" id="ARBA00022723"/>
    </source>
</evidence>
<dbReference type="EMBL" id="JAECZO010000031">
    <property type="protein sequence ID" value="KAK7194089.1"/>
    <property type="molecule type" value="Genomic_DNA"/>
</dbReference>
<organism evidence="12 13">
    <name type="scientific">Novymonas esmeraldas</name>
    <dbReference type="NCBI Taxonomy" id="1808958"/>
    <lineage>
        <taxon>Eukaryota</taxon>
        <taxon>Discoba</taxon>
        <taxon>Euglenozoa</taxon>
        <taxon>Kinetoplastea</taxon>
        <taxon>Metakinetoplastina</taxon>
        <taxon>Trypanosomatida</taxon>
        <taxon>Trypanosomatidae</taxon>
        <taxon>Novymonas</taxon>
    </lineage>
</organism>
<keyword evidence="5 7" id="KW-0460">Magnesium</keyword>
<dbReference type="InterPro" id="IPR020847">
    <property type="entry name" value="AP_endonuclease_F1_BS"/>
</dbReference>
<feature type="site" description="Important for catalytic activity" evidence="8">
    <location>
        <position position="394"/>
    </location>
</feature>
<reference evidence="12 13" key="1">
    <citation type="journal article" date="2021" name="MBio">
        <title>A New Model Trypanosomatid, Novymonas esmeraldas: Genomic Perception of Its 'Candidatus Pandoraea novymonadis' Endosymbiont.</title>
        <authorList>
            <person name="Zakharova A."/>
            <person name="Saura A."/>
            <person name="Butenko A."/>
            <person name="Podesvova L."/>
            <person name="Warmusova S."/>
            <person name="Kostygov A.Y."/>
            <person name="Nenarokova A."/>
            <person name="Lukes J."/>
            <person name="Opperdoes F.R."/>
            <person name="Yurchenko V."/>
        </authorList>
    </citation>
    <scope>NUCLEOTIDE SEQUENCE [LARGE SCALE GENOMIC DNA]</scope>
    <source>
        <strain evidence="12 13">E262AT.01</strain>
    </source>
</reference>
<dbReference type="EC" id="3.1.-.-" evidence="9"/>
<name>A0AAW0EKW9_9TRYP</name>
<keyword evidence="9" id="KW-0227">DNA damage</keyword>
<keyword evidence="4" id="KW-0378">Hydrolase</keyword>
<keyword evidence="3 7" id="KW-0479">Metal-binding</keyword>
<dbReference type="InterPro" id="IPR020848">
    <property type="entry name" value="AP_endonuclease_F1_CS"/>
</dbReference>
<dbReference type="NCBIfam" id="TIGR00633">
    <property type="entry name" value="xth"/>
    <property type="match status" value="1"/>
</dbReference>
<feature type="compositionally biased region" description="Low complexity" evidence="10">
    <location>
        <begin position="9"/>
        <end position="28"/>
    </location>
</feature>
<feature type="domain" description="Endonuclease/exonuclease/phosphatase" evidence="11">
    <location>
        <begin position="115"/>
        <end position="420"/>
    </location>
</feature>
<comment type="caution">
    <text evidence="12">The sequence shown here is derived from an EMBL/GenBank/DDBJ whole genome shotgun (WGS) entry which is preliminary data.</text>
</comment>